<keyword evidence="1" id="KW-0092">Biotin</keyword>
<dbReference type="InterPro" id="IPR050709">
    <property type="entry name" value="Biotin_Carboxyl_Carrier/Decarb"/>
</dbReference>
<gene>
    <name evidence="3" type="ORF">FA046_15925</name>
</gene>
<evidence type="ECO:0000259" key="2">
    <source>
        <dbReference type="PROSITE" id="PS50968"/>
    </source>
</evidence>
<dbReference type="AlphaFoldDB" id="A0A4U1BTI6"/>
<dbReference type="PANTHER" id="PTHR45266">
    <property type="entry name" value="OXALOACETATE DECARBOXYLASE ALPHA CHAIN"/>
    <property type="match status" value="1"/>
</dbReference>
<dbReference type="Pfam" id="PF00364">
    <property type="entry name" value="Biotin_lipoyl"/>
    <property type="match status" value="1"/>
</dbReference>
<evidence type="ECO:0000313" key="4">
    <source>
        <dbReference type="Proteomes" id="UP000308181"/>
    </source>
</evidence>
<dbReference type="PANTHER" id="PTHR45266:SF3">
    <property type="entry name" value="OXALOACETATE DECARBOXYLASE ALPHA CHAIN"/>
    <property type="match status" value="1"/>
</dbReference>
<organism evidence="3 4">
    <name type="scientific">Pedobacter cryophilus</name>
    <dbReference type="NCBI Taxonomy" id="2571271"/>
    <lineage>
        <taxon>Bacteria</taxon>
        <taxon>Pseudomonadati</taxon>
        <taxon>Bacteroidota</taxon>
        <taxon>Sphingobacteriia</taxon>
        <taxon>Sphingobacteriales</taxon>
        <taxon>Sphingobacteriaceae</taxon>
        <taxon>Pedobacter</taxon>
    </lineage>
</organism>
<sequence length="166" mass="18783">MYKVNINDSINLETEYKDGLVLINGDAVEIDMASITPSRFHIIHQQKSYLAELVEVDFSQKKMTIKVNSNRYELAIKDQYDELLKNLGLDNLNTTKIKEIKAPMPGLVLKLLVKEGDDIKKGDNLFVLEAMKMENMIKSPSDAIIKKIFINPGDKVEKNQVMIGLG</sequence>
<dbReference type="InterPro" id="IPR000089">
    <property type="entry name" value="Biotin_lipoyl"/>
</dbReference>
<proteinExistence type="predicted"/>
<evidence type="ECO:0000313" key="3">
    <source>
        <dbReference type="EMBL" id="TKB95775.1"/>
    </source>
</evidence>
<dbReference type="Gene3D" id="2.40.50.100">
    <property type="match status" value="1"/>
</dbReference>
<dbReference type="InterPro" id="IPR001882">
    <property type="entry name" value="Biotin_BS"/>
</dbReference>
<dbReference type="PROSITE" id="PS00188">
    <property type="entry name" value="BIOTIN"/>
    <property type="match status" value="1"/>
</dbReference>
<dbReference type="RefSeq" id="WP_136827531.1">
    <property type="nucleotide sequence ID" value="NZ_SWBP01000007.1"/>
</dbReference>
<dbReference type="InterPro" id="IPR011053">
    <property type="entry name" value="Single_hybrid_motif"/>
</dbReference>
<dbReference type="EMBL" id="SWBP01000007">
    <property type="protein sequence ID" value="TKB95775.1"/>
    <property type="molecule type" value="Genomic_DNA"/>
</dbReference>
<dbReference type="SUPFAM" id="SSF51230">
    <property type="entry name" value="Single hybrid motif"/>
    <property type="match status" value="1"/>
</dbReference>
<dbReference type="OrthoDB" id="9812676at2"/>
<feature type="domain" description="Lipoyl-binding" evidence="2">
    <location>
        <begin position="97"/>
        <end position="166"/>
    </location>
</feature>
<reference evidence="3 4" key="1">
    <citation type="submission" date="2019-04" db="EMBL/GenBank/DDBJ databases">
        <title>Pedobacter sp. AR-3-17 sp. nov., isolated from Arctic soil.</title>
        <authorList>
            <person name="Dahal R.H."/>
            <person name="Kim D.-U."/>
        </authorList>
    </citation>
    <scope>NUCLEOTIDE SEQUENCE [LARGE SCALE GENOMIC DNA]</scope>
    <source>
        <strain evidence="3 4">AR-3-17</strain>
    </source>
</reference>
<evidence type="ECO:0000256" key="1">
    <source>
        <dbReference type="ARBA" id="ARBA00023267"/>
    </source>
</evidence>
<name>A0A4U1BTI6_9SPHI</name>
<comment type="caution">
    <text evidence="3">The sequence shown here is derived from an EMBL/GenBank/DDBJ whole genome shotgun (WGS) entry which is preliminary data.</text>
</comment>
<dbReference type="Proteomes" id="UP000308181">
    <property type="component" value="Unassembled WGS sequence"/>
</dbReference>
<dbReference type="FunFam" id="2.40.50.100:FF:000003">
    <property type="entry name" value="Acetyl-CoA carboxylase biotin carboxyl carrier protein"/>
    <property type="match status" value="1"/>
</dbReference>
<dbReference type="PROSITE" id="PS50968">
    <property type="entry name" value="BIOTINYL_LIPOYL"/>
    <property type="match status" value="1"/>
</dbReference>
<accession>A0A4U1BTI6</accession>
<keyword evidence="4" id="KW-1185">Reference proteome</keyword>
<dbReference type="CDD" id="cd06850">
    <property type="entry name" value="biotinyl_domain"/>
    <property type="match status" value="1"/>
</dbReference>
<protein>
    <submittedName>
        <fullName evidence="3">Biotin/lipoyl-binding protein</fullName>
    </submittedName>
</protein>